<dbReference type="EMBL" id="CP111019">
    <property type="protein sequence ID" value="WAR12337.1"/>
    <property type="molecule type" value="Genomic_DNA"/>
</dbReference>
<sequence>MATITCSIVLCTVVALNLAINSSQYQPFTSGTISVICVSRSMQILHHKPRMFSNRGRRLLLVILLMSGDVEKTRNLVKMKLFGLVQCVTCLICHHQSCLFMCSHDARELEKSNSVCKCCKCDNLNCDSFTFKSFELQLSLNLYQHLTIQLIRFTRSPLYTSSLKSTNSYRNLSHALSRKKSSSKSYSKANPCEIPNLRIMNVNCRSIRDKTAEFKIETSYFKPDIICGTESWLYGIKPGKTSPDAIKSSMKDLDNLKKSLELLNGSESKELILSRDFNCHNIDWTTLTVNCGDVLDVLDRTIQ</sequence>
<evidence type="ECO:0000313" key="3">
    <source>
        <dbReference type="Proteomes" id="UP001164746"/>
    </source>
</evidence>
<gene>
    <name evidence="2" type="ORF">MAR_026517</name>
</gene>
<dbReference type="SUPFAM" id="SSF56219">
    <property type="entry name" value="DNase I-like"/>
    <property type="match status" value="1"/>
</dbReference>
<keyword evidence="3" id="KW-1185">Reference proteome</keyword>
<organism evidence="2 3">
    <name type="scientific">Mya arenaria</name>
    <name type="common">Soft-shell clam</name>
    <dbReference type="NCBI Taxonomy" id="6604"/>
    <lineage>
        <taxon>Eukaryota</taxon>
        <taxon>Metazoa</taxon>
        <taxon>Spiralia</taxon>
        <taxon>Lophotrochozoa</taxon>
        <taxon>Mollusca</taxon>
        <taxon>Bivalvia</taxon>
        <taxon>Autobranchia</taxon>
        <taxon>Heteroconchia</taxon>
        <taxon>Euheterodonta</taxon>
        <taxon>Imparidentia</taxon>
        <taxon>Neoheterodontei</taxon>
        <taxon>Myida</taxon>
        <taxon>Myoidea</taxon>
        <taxon>Myidae</taxon>
        <taxon>Mya</taxon>
    </lineage>
</organism>
<evidence type="ECO:0000256" key="1">
    <source>
        <dbReference type="SAM" id="SignalP"/>
    </source>
</evidence>
<proteinExistence type="predicted"/>
<evidence type="ECO:0000313" key="2">
    <source>
        <dbReference type="EMBL" id="WAR12337.1"/>
    </source>
</evidence>
<feature type="chain" id="PRO_5045111393" description="Endonuclease/exonuclease/phosphatase domain-containing protein" evidence="1">
    <location>
        <begin position="20"/>
        <end position="303"/>
    </location>
</feature>
<reference evidence="2" key="1">
    <citation type="submission" date="2022-11" db="EMBL/GenBank/DDBJ databases">
        <title>Centuries of genome instability and evolution in soft-shell clam transmissible cancer (bioRxiv).</title>
        <authorList>
            <person name="Hart S.F.M."/>
            <person name="Yonemitsu M.A."/>
            <person name="Giersch R.M."/>
            <person name="Beal B.F."/>
            <person name="Arriagada G."/>
            <person name="Davis B.W."/>
            <person name="Ostrander E.A."/>
            <person name="Goff S.P."/>
            <person name="Metzger M.J."/>
        </authorList>
    </citation>
    <scope>NUCLEOTIDE SEQUENCE</scope>
    <source>
        <strain evidence="2">MELC-2E11</strain>
        <tissue evidence="2">Siphon/mantle</tissue>
    </source>
</reference>
<dbReference type="InterPro" id="IPR036691">
    <property type="entry name" value="Endo/exonu/phosph_ase_sf"/>
</dbReference>
<keyword evidence="1" id="KW-0732">Signal</keyword>
<protein>
    <recommendedName>
        <fullName evidence="4">Endonuclease/exonuclease/phosphatase domain-containing protein</fullName>
    </recommendedName>
</protein>
<accession>A0ABY7EQS1</accession>
<feature type="signal peptide" evidence="1">
    <location>
        <begin position="1"/>
        <end position="19"/>
    </location>
</feature>
<name>A0ABY7EQS1_MYAAR</name>
<dbReference type="Proteomes" id="UP001164746">
    <property type="component" value="Chromosome 8"/>
</dbReference>
<evidence type="ECO:0008006" key="4">
    <source>
        <dbReference type="Google" id="ProtNLM"/>
    </source>
</evidence>